<accession>A0A392TGH7</accession>
<comment type="caution">
    <text evidence="1">The sequence shown here is derived from an EMBL/GenBank/DDBJ whole genome shotgun (WGS) entry which is preliminary data.</text>
</comment>
<name>A0A392TGH7_9FABA</name>
<dbReference type="Proteomes" id="UP000265520">
    <property type="component" value="Unassembled WGS sequence"/>
</dbReference>
<keyword evidence="2" id="KW-1185">Reference proteome</keyword>
<dbReference type="EMBL" id="LXQA010575659">
    <property type="protein sequence ID" value="MCI60118.1"/>
    <property type="molecule type" value="Genomic_DNA"/>
</dbReference>
<evidence type="ECO:0000313" key="1">
    <source>
        <dbReference type="EMBL" id="MCI60118.1"/>
    </source>
</evidence>
<feature type="non-terminal residue" evidence="1">
    <location>
        <position position="1"/>
    </location>
</feature>
<reference evidence="1 2" key="1">
    <citation type="journal article" date="2018" name="Front. Plant Sci.">
        <title>Red Clover (Trifolium pratense) and Zigzag Clover (T. medium) - A Picture of Genomic Similarities and Differences.</title>
        <authorList>
            <person name="Dluhosova J."/>
            <person name="Istvanek J."/>
            <person name="Nedelnik J."/>
            <person name="Repkova J."/>
        </authorList>
    </citation>
    <scope>NUCLEOTIDE SEQUENCE [LARGE SCALE GENOMIC DNA]</scope>
    <source>
        <strain evidence="2">cv. 10/8</strain>
        <tissue evidence="1">Leaf</tissue>
    </source>
</reference>
<organism evidence="1 2">
    <name type="scientific">Trifolium medium</name>
    <dbReference type="NCBI Taxonomy" id="97028"/>
    <lineage>
        <taxon>Eukaryota</taxon>
        <taxon>Viridiplantae</taxon>
        <taxon>Streptophyta</taxon>
        <taxon>Embryophyta</taxon>
        <taxon>Tracheophyta</taxon>
        <taxon>Spermatophyta</taxon>
        <taxon>Magnoliopsida</taxon>
        <taxon>eudicotyledons</taxon>
        <taxon>Gunneridae</taxon>
        <taxon>Pentapetalae</taxon>
        <taxon>rosids</taxon>
        <taxon>fabids</taxon>
        <taxon>Fabales</taxon>
        <taxon>Fabaceae</taxon>
        <taxon>Papilionoideae</taxon>
        <taxon>50 kb inversion clade</taxon>
        <taxon>NPAAA clade</taxon>
        <taxon>Hologalegina</taxon>
        <taxon>IRL clade</taxon>
        <taxon>Trifolieae</taxon>
        <taxon>Trifolium</taxon>
    </lineage>
</organism>
<protein>
    <submittedName>
        <fullName evidence="1">Uncharacterized protein</fullName>
    </submittedName>
</protein>
<sequence length="35" mass="3625">SGGLETLFCFVLSVVDHCLSLPEGFSCSHGALEGI</sequence>
<evidence type="ECO:0000313" key="2">
    <source>
        <dbReference type="Proteomes" id="UP000265520"/>
    </source>
</evidence>
<dbReference type="AlphaFoldDB" id="A0A392TGH7"/>
<proteinExistence type="predicted"/>